<evidence type="ECO:0000256" key="5">
    <source>
        <dbReference type="ARBA" id="ARBA00023315"/>
    </source>
</evidence>
<evidence type="ECO:0000256" key="2">
    <source>
        <dbReference type="ARBA" id="ARBA00022516"/>
    </source>
</evidence>
<evidence type="ECO:0000256" key="4">
    <source>
        <dbReference type="ARBA" id="ARBA00023098"/>
    </source>
</evidence>
<dbReference type="InterPro" id="IPR002123">
    <property type="entry name" value="Plipid/glycerol_acylTrfase"/>
</dbReference>
<dbReference type="PANTHER" id="PTHR10434:SF64">
    <property type="entry name" value="1-ACYL-SN-GLYCEROL-3-PHOSPHATE ACYLTRANSFERASE-RELATED"/>
    <property type="match status" value="1"/>
</dbReference>
<comment type="caution">
    <text evidence="8">The sequence shown here is derived from an EMBL/GenBank/DDBJ whole genome shotgun (WGS) entry which is preliminary data.</text>
</comment>
<proteinExistence type="predicted"/>
<evidence type="ECO:0000256" key="1">
    <source>
        <dbReference type="ARBA" id="ARBA00005189"/>
    </source>
</evidence>
<evidence type="ECO:0000313" key="9">
    <source>
        <dbReference type="Proteomes" id="UP000295525"/>
    </source>
</evidence>
<accession>A0A4R3MCC4</accession>
<dbReference type="GO" id="GO:0006654">
    <property type="term" value="P:phosphatidic acid biosynthetic process"/>
    <property type="evidence" value="ECO:0007669"/>
    <property type="project" value="TreeGrafter"/>
</dbReference>
<keyword evidence="5 8" id="KW-0012">Acyltransferase</keyword>
<organism evidence="8 9">
    <name type="scientific">Paralcaligenes ureilyticus</name>
    <dbReference type="NCBI Taxonomy" id="627131"/>
    <lineage>
        <taxon>Bacteria</taxon>
        <taxon>Pseudomonadati</taxon>
        <taxon>Pseudomonadota</taxon>
        <taxon>Betaproteobacteria</taxon>
        <taxon>Burkholderiales</taxon>
        <taxon>Alcaligenaceae</taxon>
        <taxon>Paralcaligenes</taxon>
    </lineage>
</organism>
<feature type="transmembrane region" description="Helical" evidence="6">
    <location>
        <begin position="6"/>
        <end position="31"/>
    </location>
</feature>
<dbReference type="GO" id="GO:0003841">
    <property type="term" value="F:1-acylglycerol-3-phosphate O-acyltransferase activity"/>
    <property type="evidence" value="ECO:0007669"/>
    <property type="project" value="TreeGrafter"/>
</dbReference>
<keyword evidence="9" id="KW-1185">Reference proteome</keyword>
<keyword evidence="4" id="KW-0443">Lipid metabolism</keyword>
<protein>
    <submittedName>
        <fullName evidence="8">Lyso-ornithine lipid acyltransferase</fullName>
    </submittedName>
</protein>
<reference evidence="8 9" key="1">
    <citation type="submission" date="2019-03" db="EMBL/GenBank/DDBJ databases">
        <title>Genomic Encyclopedia of Type Strains, Phase IV (KMG-IV): sequencing the most valuable type-strain genomes for metagenomic binning, comparative biology and taxonomic classification.</title>
        <authorList>
            <person name="Goeker M."/>
        </authorList>
    </citation>
    <scope>NUCLEOTIDE SEQUENCE [LARGE SCALE GENOMIC DNA]</scope>
    <source>
        <strain evidence="8 9">DSM 24591</strain>
    </source>
</reference>
<dbReference type="Proteomes" id="UP000295525">
    <property type="component" value="Unassembled WGS sequence"/>
</dbReference>
<dbReference type="Pfam" id="PF01553">
    <property type="entry name" value="Acyltransferase"/>
    <property type="match status" value="1"/>
</dbReference>
<dbReference type="SMART" id="SM00563">
    <property type="entry name" value="PlsC"/>
    <property type="match status" value="1"/>
</dbReference>
<keyword evidence="3 8" id="KW-0808">Transferase</keyword>
<comment type="pathway">
    <text evidence="1">Lipid metabolism.</text>
</comment>
<dbReference type="EMBL" id="SMAJ01000004">
    <property type="protein sequence ID" value="TCT09115.1"/>
    <property type="molecule type" value="Genomic_DNA"/>
</dbReference>
<dbReference type="CDD" id="cd07989">
    <property type="entry name" value="LPLAT_AGPAT-like"/>
    <property type="match status" value="1"/>
</dbReference>
<sequence>MSVLLFSVRAICVFVWIILGLLSVVCIFPIAPLSVRAAMNHRWSQVLMWLCGVRVRILGEPVLDGAALWVANHVSWVDIFVLNSVRPMSFIAKSDIRRWPLIGWLVAGAGTVFIERGQRQAVRLVGEQMKTRFERGDVVGLFPEGTTSPGFDVMPFHSSLFDAALRAHVDIQPVALRFLHRGRRSDYVAFVGEQNLIQNLWCLLGTTQVVVEAEFLRVMDTGLCQEMGRSKVSSQAHRAIRDAVRSL</sequence>
<dbReference type="PANTHER" id="PTHR10434">
    <property type="entry name" value="1-ACYL-SN-GLYCEROL-3-PHOSPHATE ACYLTRANSFERASE"/>
    <property type="match status" value="1"/>
</dbReference>
<evidence type="ECO:0000256" key="3">
    <source>
        <dbReference type="ARBA" id="ARBA00022679"/>
    </source>
</evidence>
<keyword evidence="6" id="KW-0812">Transmembrane</keyword>
<gene>
    <name evidence="8" type="ORF">EDC26_104275</name>
</gene>
<evidence type="ECO:0000259" key="7">
    <source>
        <dbReference type="SMART" id="SM00563"/>
    </source>
</evidence>
<dbReference type="AlphaFoldDB" id="A0A4R3MCC4"/>
<evidence type="ECO:0000256" key="6">
    <source>
        <dbReference type="SAM" id="Phobius"/>
    </source>
</evidence>
<evidence type="ECO:0000313" key="8">
    <source>
        <dbReference type="EMBL" id="TCT09115.1"/>
    </source>
</evidence>
<dbReference type="RefSeq" id="WP_425012440.1">
    <property type="nucleotide sequence ID" value="NZ_SMAJ01000004.1"/>
</dbReference>
<keyword evidence="2" id="KW-0444">Lipid biosynthesis</keyword>
<keyword evidence="6" id="KW-1133">Transmembrane helix</keyword>
<keyword evidence="6" id="KW-0472">Membrane</keyword>
<name>A0A4R3MCC4_9BURK</name>
<dbReference type="SUPFAM" id="SSF69593">
    <property type="entry name" value="Glycerol-3-phosphate (1)-acyltransferase"/>
    <property type="match status" value="1"/>
</dbReference>
<feature type="domain" description="Phospholipid/glycerol acyltransferase" evidence="7">
    <location>
        <begin position="67"/>
        <end position="179"/>
    </location>
</feature>